<evidence type="ECO:0000313" key="2">
    <source>
        <dbReference type="EMBL" id="AOP51122.1"/>
    </source>
</evidence>
<sequence>MNCDPPVGAAPSGTASGLAALLTGAAWSGAAMGAALTLADVDSPLRVPFTLLLLVGAPALSIGTALGRTSPLARAVVALAGALALDLLVAQGMLALHLWSVRGGTLAVAALSGAVLLLTALARARRARTGRAG</sequence>
<protein>
    <submittedName>
        <fullName evidence="2">Uncharacterized protein</fullName>
    </submittedName>
</protein>
<name>A0A1D7VWM0_9ACTN</name>
<evidence type="ECO:0000313" key="3">
    <source>
        <dbReference type="Proteomes" id="UP000094094"/>
    </source>
</evidence>
<keyword evidence="1" id="KW-1133">Transmembrane helix</keyword>
<proteinExistence type="predicted"/>
<reference evidence="2 3" key="1">
    <citation type="submission" date="2016-09" db="EMBL/GenBank/DDBJ databases">
        <title>Complete genome sequencing of Streptomyces lydicus 103 and metabolic pathways analysis of antibiotic biosynthesis.</title>
        <authorList>
            <person name="Jia N."/>
            <person name="Ding M.-Z."/>
            <person name="Gao F."/>
            <person name="Yuan Y.-J."/>
        </authorList>
    </citation>
    <scope>NUCLEOTIDE SEQUENCE [LARGE SCALE GENOMIC DNA]</scope>
    <source>
        <strain evidence="2 3">103</strain>
    </source>
</reference>
<feature type="transmembrane region" description="Helical" evidence="1">
    <location>
        <begin position="105"/>
        <end position="124"/>
    </location>
</feature>
<keyword evidence="1" id="KW-0812">Transmembrane</keyword>
<dbReference type="OrthoDB" id="4330123at2"/>
<dbReference type="AlphaFoldDB" id="A0A1D7VWM0"/>
<feature type="transmembrane region" description="Helical" evidence="1">
    <location>
        <begin position="75"/>
        <end position="99"/>
    </location>
</feature>
<dbReference type="EMBL" id="CP017157">
    <property type="protein sequence ID" value="AOP51122.1"/>
    <property type="molecule type" value="Genomic_DNA"/>
</dbReference>
<keyword evidence="3" id="KW-1185">Reference proteome</keyword>
<accession>A0A1D7VWM0</accession>
<feature type="transmembrane region" description="Helical" evidence="1">
    <location>
        <begin position="49"/>
        <end position="68"/>
    </location>
</feature>
<gene>
    <name evidence="2" type="ORF">SL103_10765</name>
</gene>
<dbReference type="RefSeq" id="WP_069573606.1">
    <property type="nucleotide sequence ID" value="NZ_CP017157.1"/>
</dbReference>
<dbReference type="KEGG" id="slc:SL103_10765"/>
<dbReference type="Proteomes" id="UP000094094">
    <property type="component" value="Chromosome"/>
</dbReference>
<evidence type="ECO:0000256" key="1">
    <source>
        <dbReference type="SAM" id="Phobius"/>
    </source>
</evidence>
<organism evidence="2 3">
    <name type="scientific">Streptomyces lydicus</name>
    <dbReference type="NCBI Taxonomy" id="47763"/>
    <lineage>
        <taxon>Bacteria</taxon>
        <taxon>Bacillati</taxon>
        <taxon>Actinomycetota</taxon>
        <taxon>Actinomycetes</taxon>
        <taxon>Kitasatosporales</taxon>
        <taxon>Streptomycetaceae</taxon>
        <taxon>Streptomyces</taxon>
    </lineage>
</organism>
<keyword evidence="1" id="KW-0472">Membrane</keyword>